<comment type="similarity">
    <text evidence="2">Belongs to the mitochondrion-specific ribosomal protein mL49 family.</text>
</comment>
<keyword evidence="11" id="KW-1185">Reference proteome</keyword>
<keyword evidence="4" id="KW-0496">Mitochondrion</keyword>
<feature type="compositionally biased region" description="Basic and acidic residues" evidence="8">
    <location>
        <begin position="15"/>
        <end position="26"/>
    </location>
</feature>
<evidence type="ECO:0000256" key="2">
    <source>
        <dbReference type="ARBA" id="ARBA00005677"/>
    </source>
</evidence>
<comment type="subcellular location">
    <subcellularLocation>
        <location evidence="1">Mitochondrion</location>
    </subcellularLocation>
</comment>
<evidence type="ECO:0000256" key="8">
    <source>
        <dbReference type="SAM" id="MobiDB-lite"/>
    </source>
</evidence>
<evidence type="ECO:0000256" key="1">
    <source>
        <dbReference type="ARBA" id="ARBA00004173"/>
    </source>
</evidence>
<keyword evidence="3 10" id="KW-0689">Ribosomal protein</keyword>
<reference evidence="10 11" key="1">
    <citation type="journal article" date="2018" name="Gigascience">
        <title>Genomes of trombidid mites reveal novel predicted allergens and laterally-transferred genes associated with secondary metabolism.</title>
        <authorList>
            <person name="Dong X."/>
            <person name="Chaisiri K."/>
            <person name="Xia D."/>
            <person name="Armstrong S.D."/>
            <person name="Fang Y."/>
            <person name="Donnelly M.J."/>
            <person name="Kadowaki T."/>
            <person name="McGarry J.W."/>
            <person name="Darby A.C."/>
            <person name="Makepeace B.L."/>
        </authorList>
    </citation>
    <scope>NUCLEOTIDE SEQUENCE [LARGE SCALE GENOMIC DNA]</scope>
    <source>
        <strain evidence="10">UoL-WK</strain>
    </source>
</reference>
<dbReference type="PANTHER" id="PTHR13477:SF0">
    <property type="entry name" value="LARGE RIBOSOMAL SUBUNIT PROTEIN ML49"/>
    <property type="match status" value="1"/>
</dbReference>
<accession>A0A3S3QA04</accession>
<dbReference type="STRING" id="1965070.A0A3S3QA04"/>
<sequence>MFALKNPFAVSSANRTEDGTREHVEKLPPYPTFTKEERRYIYKGIIEEEATLRDKPTPPIEANPNEAPFDEIYADGPNRGNFTEVEVLTAKRPELWFWVERLLKTNISPNPVRTDQTSPTGYVPPPEQPPNLPYFVARTRSKLLPVYKVVQGENYQFPDKQPKIKRGPEVFTQIQRIDGDLRQLERDLRGWLEQKHSKRILSAVNEYKGTLKLAGDFVFDVVRWLEEQGF</sequence>
<dbReference type="GO" id="GO:0005762">
    <property type="term" value="C:mitochondrial large ribosomal subunit"/>
    <property type="evidence" value="ECO:0007669"/>
    <property type="project" value="TreeGrafter"/>
</dbReference>
<dbReference type="OrthoDB" id="19439at2759"/>
<protein>
    <recommendedName>
        <fullName evidence="6">Large ribosomal subunit protein mL49</fullName>
    </recommendedName>
    <alternativeName>
        <fullName evidence="7">39S ribosomal protein L49, mitochondrial</fullName>
    </alternativeName>
</protein>
<organism evidence="10 11">
    <name type="scientific">Dinothrombium tinctorium</name>
    <dbReference type="NCBI Taxonomy" id="1965070"/>
    <lineage>
        <taxon>Eukaryota</taxon>
        <taxon>Metazoa</taxon>
        <taxon>Ecdysozoa</taxon>
        <taxon>Arthropoda</taxon>
        <taxon>Chelicerata</taxon>
        <taxon>Arachnida</taxon>
        <taxon>Acari</taxon>
        <taxon>Acariformes</taxon>
        <taxon>Trombidiformes</taxon>
        <taxon>Prostigmata</taxon>
        <taxon>Anystina</taxon>
        <taxon>Parasitengona</taxon>
        <taxon>Trombidioidea</taxon>
        <taxon>Trombidiidae</taxon>
        <taxon>Dinothrombium</taxon>
    </lineage>
</organism>
<keyword evidence="5" id="KW-0687">Ribonucleoprotein</keyword>
<gene>
    <name evidence="9" type="ORF">B4U79_02019</name>
    <name evidence="10" type="ORF">B4U79_10008</name>
</gene>
<dbReference type="Pfam" id="PF05046">
    <property type="entry name" value="Img2"/>
    <property type="match status" value="1"/>
</dbReference>
<evidence type="ECO:0000256" key="6">
    <source>
        <dbReference type="ARBA" id="ARBA00035191"/>
    </source>
</evidence>
<dbReference type="Gene3D" id="3.30.780.10">
    <property type="entry name" value="SUI1-like domain"/>
    <property type="match status" value="1"/>
</dbReference>
<dbReference type="EMBL" id="NCKU01000207">
    <property type="protein sequence ID" value="RWS16583.1"/>
    <property type="molecule type" value="Genomic_DNA"/>
</dbReference>
<feature type="region of interest" description="Disordered" evidence="8">
    <location>
        <begin position="1"/>
        <end position="30"/>
    </location>
</feature>
<name>A0A3S3QA04_9ACAR</name>
<dbReference type="AlphaFoldDB" id="A0A3S3QA04"/>
<dbReference type="GO" id="GO:0003735">
    <property type="term" value="F:structural constituent of ribosome"/>
    <property type="evidence" value="ECO:0007669"/>
    <property type="project" value="InterPro"/>
</dbReference>
<evidence type="ECO:0000256" key="3">
    <source>
        <dbReference type="ARBA" id="ARBA00022980"/>
    </source>
</evidence>
<evidence type="ECO:0000256" key="5">
    <source>
        <dbReference type="ARBA" id="ARBA00023274"/>
    </source>
</evidence>
<evidence type="ECO:0000313" key="9">
    <source>
        <dbReference type="EMBL" id="RWS16583.1"/>
    </source>
</evidence>
<dbReference type="EMBL" id="NCKU01000206">
    <property type="protein sequence ID" value="RWS16585.1"/>
    <property type="molecule type" value="Genomic_DNA"/>
</dbReference>
<evidence type="ECO:0000256" key="7">
    <source>
        <dbReference type="ARBA" id="ARBA00035545"/>
    </source>
</evidence>
<dbReference type="PANTHER" id="PTHR13477">
    <property type="entry name" value="MITOCHONDRIAL 39S RIBOSOMAL PROTEIN L49"/>
    <property type="match status" value="1"/>
</dbReference>
<dbReference type="InterPro" id="IPR007740">
    <property type="entry name" value="Ribosomal_mL49"/>
</dbReference>
<reference evidence="10" key="2">
    <citation type="submission" date="2018-11" db="EMBL/GenBank/DDBJ databases">
        <title>Trombidioid mite genomics.</title>
        <authorList>
            <person name="Dong X."/>
        </authorList>
    </citation>
    <scope>NUCLEOTIDE SEQUENCE</scope>
    <source>
        <strain evidence="10">UoL-WK</strain>
    </source>
</reference>
<dbReference type="GO" id="GO:0006412">
    <property type="term" value="P:translation"/>
    <property type="evidence" value="ECO:0007669"/>
    <property type="project" value="InterPro"/>
</dbReference>
<evidence type="ECO:0000313" key="10">
    <source>
        <dbReference type="EMBL" id="RWS16585.1"/>
    </source>
</evidence>
<feature type="compositionally biased region" description="Polar residues" evidence="8">
    <location>
        <begin position="109"/>
        <end position="120"/>
    </location>
</feature>
<comment type="caution">
    <text evidence="10">The sequence shown here is derived from an EMBL/GenBank/DDBJ whole genome shotgun (WGS) entry which is preliminary data.</text>
</comment>
<evidence type="ECO:0000256" key="4">
    <source>
        <dbReference type="ARBA" id="ARBA00023128"/>
    </source>
</evidence>
<proteinExistence type="inferred from homology"/>
<evidence type="ECO:0000313" key="11">
    <source>
        <dbReference type="Proteomes" id="UP000285301"/>
    </source>
</evidence>
<dbReference type="Proteomes" id="UP000285301">
    <property type="component" value="Unassembled WGS sequence"/>
</dbReference>
<feature type="region of interest" description="Disordered" evidence="8">
    <location>
        <begin position="109"/>
        <end position="130"/>
    </location>
</feature>